<dbReference type="PANTHER" id="PTHR12110">
    <property type="entry name" value="HYDROXYPYRUVATE ISOMERASE"/>
    <property type="match status" value="1"/>
</dbReference>
<sequence>MDLEEHGVRVPGAAVGLSSVSVYPESTAATFEIASSLGYDGVEIMVLTDPVSQDADALGTLADHYDVPVLAIHAPCLFITQRVWSTDPWERLRRSIDAAERLGAPTVVLHPPFRWQRDYINGFEEGVQKLQAGTDVMLAVENMYPLRARGREFSPYAPTWDPTTLDVKHFCLDSSHTAVSRTDPLELAERMGEGLVHIHLGDGTGLGRDEHMLPGRGNQPCGPLLEQLAGQSFTGAVIVEVSTRSAGSRERREADLAEALAFARLHLAAPARTGA</sequence>
<dbReference type="PANTHER" id="PTHR12110:SF47">
    <property type="match status" value="1"/>
</dbReference>
<dbReference type="Pfam" id="PF01261">
    <property type="entry name" value="AP_endonuc_2"/>
    <property type="match status" value="1"/>
</dbReference>
<protein>
    <submittedName>
        <fullName evidence="2">Sugar phosphate isomerase/epimerase</fullName>
    </submittedName>
</protein>
<reference evidence="2 3" key="1">
    <citation type="journal article" date="2019" name="Int. J. Syst. Evol. Microbiol.">
        <title>The Global Catalogue of Microorganisms (GCM) 10K type strain sequencing project: providing services to taxonomists for standard genome sequencing and annotation.</title>
        <authorList>
            <consortium name="The Broad Institute Genomics Platform"/>
            <consortium name="The Broad Institute Genome Sequencing Center for Infectious Disease"/>
            <person name="Wu L."/>
            <person name="Ma J."/>
        </authorList>
    </citation>
    <scope>NUCLEOTIDE SEQUENCE [LARGE SCALE GENOMIC DNA]</scope>
    <source>
        <strain evidence="2 3">JCM 14718</strain>
    </source>
</reference>
<keyword evidence="2" id="KW-0413">Isomerase</keyword>
<accession>A0ABN2I421</accession>
<feature type="domain" description="Xylose isomerase-like TIM barrel" evidence="1">
    <location>
        <begin position="31"/>
        <end position="264"/>
    </location>
</feature>
<dbReference type="InterPro" id="IPR036237">
    <property type="entry name" value="Xyl_isomerase-like_sf"/>
</dbReference>
<proteinExistence type="predicted"/>
<comment type="caution">
    <text evidence="2">The sequence shown here is derived from an EMBL/GenBank/DDBJ whole genome shotgun (WGS) entry which is preliminary data.</text>
</comment>
<evidence type="ECO:0000313" key="3">
    <source>
        <dbReference type="Proteomes" id="UP001500618"/>
    </source>
</evidence>
<dbReference type="Proteomes" id="UP001500618">
    <property type="component" value="Unassembled WGS sequence"/>
</dbReference>
<keyword evidence="3" id="KW-1185">Reference proteome</keyword>
<gene>
    <name evidence="2" type="ORF">GCM10009765_54550</name>
</gene>
<evidence type="ECO:0000313" key="2">
    <source>
        <dbReference type="EMBL" id="GAA1698231.1"/>
    </source>
</evidence>
<dbReference type="InterPro" id="IPR050312">
    <property type="entry name" value="IolE/XylAMocC-like"/>
</dbReference>
<dbReference type="InterPro" id="IPR013022">
    <property type="entry name" value="Xyl_isomerase-like_TIM-brl"/>
</dbReference>
<name>A0ABN2I421_9ACTN</name>
<dbReference type="GO" id="GO:0016853">
    <property type="term" value="F:isomerase activity"/>
    <property type="evidence" value="ECO:0007669"/>
    <property type="project" value="UniProtKB-KW"/>
</dbReference>
<dbReference type="RefSeq" id="WP_344313339.1">
    <property type="nucleotide sequence ID" value="NZ_BAAANY010000021.1"/>
</dbReference>
<dbReference type="Gene3D" id="3.20.20.150">
    <property type="entry name" value="Divalent-metal-dependent TIM barrel enzymes"/>
    <property type="match status" value="1"/>
</dbReference>
<organism evidence="2 3">
    <name type="scientific">Fodinicola feengrottensis</name>
    <dbReference type="NCBI Taxonomy" id="435914"/>
    <lineage>
        <taxon>Bacteria</taxon>
        <taxon>Bacillati</taxon>
        <taxon>Actinomycetota</taxon>
        <taxon>Actinomycetes</taxon>
        <taxon>Mycobacteriales</taxon>
        <taxon>Fodinicola</taxon>
    </lineage>
</organism>
<dbReference type="EMBL" id="BAAANY010000021">
    <property type="protein sequence ID" value="GAA1698231.1"/>
    <property type="molecule type" value="Genomic_DNA"/>
</dbReference>
<dbReference type="SUPFAM" id="SSF51658">
    <property type="entry name" value="Xylose isomerase-like"/>
    <property type="match status" value="1"/>
</dbReference>
<evidence type="ECO:0000259" key="1">
    <source>
        <dbReference type="Pfam" id="PF01261"/>
    </source>
</evidence>